<feature type="transmembrane region" description="Helical" evidence="1">
    <location>
        <begin position="27"/>
        <end position="49"/>
    </location>
</feature>
<feature type="transmembrane region" description="Helical" evidence="1">
    <location>
        <begin position="61"/>
        <end position="79"/>
    </location>
</feature>
<dbReference type="Proteomes" id="UP001404104">
    <property type="component" value="Unassembled WGS sequence"/>
</dbReference>
<gene>
    <name evidence="2" type="ORF">ABC969_04060</name>
</gene>
<dbReference type="EMBL" id="JBDIMF010000001">
    <property type="protein sequence ID" value="MEN2785592.1"/>
    <property type="molecule type" value="Genomic_DNA"/>
</dbReference>
<feature type="transmembrane region" description="Helical" evidence="1">
    <location>
        <begin position="137"/>
        <end position="162"/>
    </location>
</feature>
<feature type="transmembrane region" description="Helical" evidence="1">
    <location>
        <begin position="217"/>
        <end position="234"/>
    </location>
</feature>
<evidence type="ECO:0000313" key="3">
    <source>
        <dbReference type="Proteomes" id="UP001404104"/>
    </source>
</evidence>
<comment type="caution">
    <text evidence="2">The sequence shown here is derived from an EMBL/GenBank/DDBJ whole genome shotgun (WGS) entry which is preliminary data.</text>
</comment>
<feature type="transmembrane region" description="Helical" evidence="1">
    <location>
        <begin position="383"/>
        <end position="409"/>
    </location>
</feature>
<keyword evidence="1" id="KW-1133">Transmembrane helix</keyword>
<dbReference type="RefSeq" id="WP_345863129.1">
    <property type="nucleotide sequence ID" value="NZ_JBDIMF010000001.1"/>
</dbReference>
<keyword evidence="3" id="KW-1185">Reference proteome</keyword>
<keyword evidence="1" id="KW-0472">Membrane</keyword>
<feature type="transmembrane region" description="Helical" evidence="1">
    <location>
        <begin position="341"/>
        <end position="363"/>
    </location>
</feature>
<evidence type="ECO:0000313" key="2">
    <source>
        <dbReference type="EMBL" id="MEN2785592.1"/>
    </source>
</evidence>
<proteinExistence type="predicted"/>
<feature type="transmembrane region" description="Helical" evidence="1">
    <location>
        <begin position="85"/>
        <end position="104"/>
    </location>
</feature>
<organism evidence="2 3">
    <name type="scientific">Sphingomonas qilianensis</name>
    <dbReference type="NCBI Taxonomy" id="1736690"/>
    <lineage>
        <taxon>Bacteria</taxon>
        <taxon>Pseudomonadati</taxon>
        <taxon>Pseudomonadota</taxon>
        <taxon>Alphaproteobacteria</taxon>
        <taxon>Sphingomonadales</taxon>
        <taxon>Sphingomonadaceae</taxon>
        <taxon>Sphingomonas</taxon>
    </lineage>
</organism>
<reference evidence="2 3" key="1">
    <citation type="submission" date="2024-05" db="EMBL/GenBank/DDBJ databases">
        <authorList>
            <person name="Liu Q."/>
            <person name="Xin Y.-H."/>
        </authorList>
    </citation>
    <scope>NUCLEOTIDE SEQUENCE [LARGE SCALE GENOMIC DNA]</scope>
    <source>
        <strain evidence="2 3">CGMCC 1.15349</strain>
    </source>
</reference>
<keyword evidence="1" id="KW-0812">Transmembrane</keyword>
<feature type="transmembrane region" description="Helical" evidence="1">
    <location>
        <begin position="278"/>
        <end position="300"/>
    </location>
</feature>
<feature type="transmembrane region" description="Helical" evidence="1">
    <location>
        <begin position="246"/>
        <end position="272"/>
    </location>
</feature>
<name>A0ABU9XP38_9SPHN</name>
<sequence>MLTIKDQQRAAGRRSLAPPALLTGANLQWACLILPIAATLYSAVIALGVAHGLPGSYQTVVLCEVLLLGFAVASLLASGLTSDDWPPILLLYFLVVIAVILSMVNSRPMIETLRSTFLIGIFAMIGQRMTAKTLDTAFFVVAMVVVVVLLIEIFAQGTYVWLFQPQAFFTATRGMQASEYNNSGLFNNASSFEGRFSFGFFDIPRTSSVFMEQVSNANFACVLALYISARWGALSSVKRGALLGTVALILVSTNGRFASLLVLAMALGFFVFPMLGRITLPLASMAIAGIAIAINMIYPFQPGDDLIGRITFAGKMFGEADWPFYLGARASDALRQRDSGYTYLIGSTTIFGAIALWAFVNFYPRANDAPSRRLAFGVVGYMLGQLLVSSTSLFSIKTAALLWALVGCVRMQEAIKPRRRAEA</sequence>
<protein>
    <submittedName>
        <fullName evidence="2">Uncharacterized protein</fullName>
    </submittedName>
</protein>
<accession>A0ABU9XP38</accession>
<evidence type="ECO:0000256" key="1">
    <source>
        <dbReference type="SAM" id="Phobius"/>
    </source>
</evidence>